<sequence length="164" mass="17755">MDWKGEIAVRLLKKVGHLDLLQDEVLVNIRPVWQASVGVAVVVLATASSSRYRGQRAAVRLPQAELVWGGEGGRRAVLAMPNELAQAGSQVAAQGQGGTRANVTERHRQWKTRDSLVLLGYTEGKRRRGTGRLAGPTSDGGRTHNKGQPWKHAHGCGMTGLEHL</sequence>
<name>A0AAV7W1Z7_PLEWA</name>
<keyword evidence="3" id="KW-1185">Reference proteome</keyword>
<feature type="region of interest" description="Disordered" evidence="1">
    <location>
        <begin position="127"/>
        <end position="164"/>
    </location>
</feature>
<feature type="compositionally biased region" description="Basic residues" evidence="1">
    <location>
        <begin position="143"/>
        <end position="154"/>
    </location>
</feature>
<organism evidence="2 3">
    <name type="scientific">Pleurodeles waltl</name>
    <name type="common">Iberian ribbed newt</name>
    <dbReference type="NCBI Taxonomy" id="8319"/>
    <lineage>
        <taxon>Eukaryota</taxon>
        <taxon>Metazoa</taxon>
        <taxon>Chordata</taxon>
        <taxon>Craniata</taxon>
        <taxon>Vertebrata</taxon>
        <taxon>Euteleostomi</taxon>
        <taxon>Amphibia</taxon>
        <taxon>Batrachia</taxon>
        <taxon>Caudata</taxon>
        <taxon>Salamandroidea</taxon>
        <taxon>Salamandridae</taxon>
        <taxon>Pleurodelinae</taxon>
        <taxon>Pleurodeles</taxon>
    </lineage>
</organism>
<reference evidence="2" key="1">
    <citation type="journal article" date="2022" name="bioRxiv">
        <title>Sequencing and chromosome-scale assembly of the giantPleurodeles waltlgenome.</title>
        <authorList>
            <person name="Brown T."/>
            <person name="Elewa A."/>
            <person name="Iarovenko S."/>
            <person name="Subramanian E."/>
            <person name="Araus A.J."/>
            <person name="Petzold A."/>
            <person name="Susuki M."/>
            <person name="Suzuki K.-i.T."/>
            <person name="Hayashi T."/>
            <person name="Toyoda A."/>
            <person name="Oliveira C."/>
            <person name="Osipova E."/>
            <person name="Leigh N.D."/>
            <person name="Simon A."/>
            <person name="Yun M.H."/>
        </authorList>
    </citation>
    <scope>NUCLEOTIDE SEQUENCE</scope>
    <source>
        <strain evidence="2">20211129_DDA</strain>
        <tissue evidence="2">Liver</tissue>
    </source>
</reference>
<dbReference type="EMBL" id="JANPWB010000002">
    <property type="protein sequence ID" value="KAJ1207995.1"/>
    <property type="molecule type" value="Genomic_DNA"/>
</dbReference>
<protein>
    <submittedName>
        <fullName evidence="2">Uncharacterized protein</fullName>
    </submittedName>
</protein>
<comment type="caution">
    <text evidence="2">The sequence shown here is derived from an EMBL/GenBank/DDBJ whole genome shotgun (WGS) entry which is preliminary data.</text>
</comment>
<accession>A0AAV7W1Z7</accession>
<evidence type="ECO:0000313" key="3">
    <source>
        <dbReference type="Proteomes" id="UP001066276"/>
    </source>
</evidence>
<dbReference type="AlphaFoldDB" id="A0AAV7W1Z7"/>
<proteinExistence type="predicted"/>
<evidence type="ECO:0000256" key="1">
    <source>
        <dbReference type="SAM" id="MobiDB-lite"/>
    </source>
</evidence>
<gene>
    <name evidence="2" type="ORF">NDU88_003385</name>
</gene>
<evidence type="ECO:0000313" key="2">
    <source>
        <dbReference type="EMBL" id="KAJ1207995.1"/>
    </source>
</evidence>
<dbReference type="Proteomes" id="UP001066276">
    <property type="component" value="Chromosome 1_2"/>
</dbReference>